<comment type="caution">
    <text evidence="1">The sequence shown here is derived from an EMBL/GenBank/DDBJ whole genome shotgun (WGS) entry which is preliminary data.</text>
</comment>
<proteinExistence type="predicted"/>
<organism evidence="1 2">
    <name type="scientific">Luteolibacter arcticus</name>
    <dbReference type="NCBI Taxonomy" id="1581411"/>
    <lineage>
        <taxon>Bacteria</taxon>
        <taxon>Pseudomonadati</taxon>
        <taxon>Verrucomicrobiota</taxon>
        <taxon>Verrucomicrobiia</taxon>
        <taxon>Verrucomicrobiales</taxon>
        <taxon>Verrucomicrobiaceae</taxon>
        <taxon>Luteolibacter</taxon>
    </lineage>
</organism>
<name>A0ABT3GRG8_9BACT</name>
<reference evidence="1 2" key="1">
    <citation type="submission" date="2022-10" db="EMBL/GenBank/DDBJ databases">
        <title>Luteolibacter arcticus strain CCTCC AB 2014275, whole genome shotgun sequencing project.</title>
        <authorList>
            <person name="Zhao G."/>
            <person name="Shen L."/>
        </authorList>
    </citation>
    <scope>NUCLEOTIDE SEQUENCE [LARGE SCALE GENOMIC DNA]</scope>
    <source>
        <strain evidence="1 2">CCTCC AB 2014275</strain>
    </source>
</reference>
<gene>
    <name evidence="1" type="ORF">OKA05_26260</name>
</gene>
<evidence type="ECO:0000313" key="2">
    <source>
        <dbReference type="Proteomes" id="UP001320876"/>
    </source>
</evidence>
<dbReference type="RefSeq" id="WP_264490198.1">
    <property type="nucleotide sequence ID" value="NZ_JAPDDT010000021.1"/>
</dbReference>
<dbReference type="Proteomes" id="UP001320876">
    <property type="component" value="Unassembled WGS sequence"/>
</dbReference>
<dbReference type="EMBL" id="JAPDDT010000021">
    <property type="protein sequence ID" value="MCW1926090.1"/>
    <property type="molecule type" value="Genomic_DNA"/>
</dbReference>
<accession>A0ABT3GRG8</accession>
<evidence type="ECO:0000313" key="1">
    <source>
        <dbReference type="EMBL" id="MCW1926090.1"/>
    </source>
</evidence>
<sequence length="198" mass="23167">MGLPGYITHYFEADHGPFRNICDLSEEEAGELVRKERSATTGFNRFAMGPDFLKWRREADDLLMRAYAEKFGHPPEGRPYFALLGSFDKTLTMFREGRKIEIEVSGFSERELTFMYPDHSHLVTFYGSSAPALFYQPPPDWDRQSFWGRLFTMTELQEEYSRLGIEKMIHAHKERDGWAGCYVEAHIWRRSLRAEHVG</sequence>
<protein>
    <submittedName>
        <fullName evidence="1">Uncharacterized protein</fullName>
    </submittedName>
</protein>
<keyword evidence="2" id="KW-1185">Reference proteome</keyword>